<accession>A0ABD4ENX7</accession>
<name>A0ABD4ENX7_9GAMM</name>
<dbReference type="Proteomes" id="UP000075763">
    <property type="component" value="Unassembled WGS sequence"/>
</dbReference>
<protein>
    <submittedName>
        <fullName evidence="1">Uncharacterized protein</fullName>
    </submittedName>
</protein>
<organism evidence="1 2">
    <name type="scientific">Pseudoalteromonas tetraodonis</name>
    <dbReference type="NCBI Taxonomy" id="43659"/>
    <lineage>
        <taxon>Bacteria</taxon>
        <taxon>Pseudomonadati</taxon>
        <taxon>Pseudomonadota</taxon>
        <taxon>Gammaproteobacteria</taxon>
        <taxon>Alteromonadales</taxon>
        <taxon>Pseudoalteromonadaceae</taxon>
        <taxon>Pseudoalteromonas</taxon>
    </lineage>
</organism>
<comment type="caution">
    <text evidence="1">The sequence shown here is derived from an EMBL/GenBank/DDBJ whole genome shotgun (WGS) entry which is preliminary data.</text>
</comment>
<reference evidence="1 2" key="1">
    <citation type="submission" date="2016-03" db="EMBL/GenBank/DDBJ databases">
        <authorList>
            <person name="Zhang H."/>
            <person name="Liu R."/>
            <person name="Wang M."/>
            <person name="Wang H."/>
            <person name="Wang L."/>
            <person name="Song L."/>
        </authorList>
    </citation>
    <scope>NUCLEOTIDE SEQUENCE [LARGE SCALE GENOMIC DNA]</scope>
    <source>
        <strain evidence="1 2">DSM 16099</strain>
    </source>
</reference>
<dbReference type="EMBL" id="LVCN01000017">
    <property type="protein sequence ID" value="KYL35761.1"/>
    <property type="molecule type" value="Genomic_DNA"/>
</dbReference>
<proteinExistence type="predicted"/>
<evidence type="ECO:0000313" key="2">
    <source>
        <dbReference type="Proteomes" id="UP000075763"/>
    </source>
</evidence>
<sequence length="223" mass="24900">MSSFTSPSIETSEAAKPKLAELGLSRNILERAIQEGLFQFKKVTKLHPVTAGGSRAWEEVNASLREQLLQTQAGWNMSHEKGLTLTFNKSLGVNLVVTSGDKHTGIKEGFPKTKNTKGASTQNYVGVNYSLFGDDEDVLSIFKEKIDKTETWVILYHIDTTLKQVRFELSLPSGMSGSNGKIRIDSWDQRIIFDPIPFNSEVTPTNKPEFNEDISFDVTKKVE</sequence>
<evidence type="ECO:0000313" key="1">
    <source>
        <dbReference type="EMBL" id="KYL35761.1"/>
    </source>
</evidence>
<dbReference type="AlphaFoldDB" id="A0ABD4ENX7"/>
<gene>
    <name evidence="1" type="ORF">A2I96_12680</name>
</gene>